<accession>A0ABY5KAA8</accession>
<dbReference type="SUPFAM" id="SSF53448">
    <property type="entry name" value="Nucleotide-diphospho-sugar transferases"/>
    <property type="match status" value="1"/>
</dbReference>
<reference evidence="1 2" key="1">
    <citation type="submission" date="2022-07" db="EMBL/GenBank/DDBJ databases">
        <title>Novel species in genus cellulomonas.</title>
        <authorList>
            <person name="Ye L."/>
        </authorList>
    </citation>
    <scope>NUCLEOTIDE SEQUENCE [LARGE SCALE GENOMIC DNA]</scope>
    <source>
        <strain evidence="2">zg-Y908</strain>
    </source>
</reference>
<dbReference type="Pfam" id="PF13641">
    <property type="entry name" value="Glyco_tranf_2_3"/>
    <property type="match status" value="1"/>
</dbReference>
<sequence length="310" mass="32779">MPVDAVVVVNHASHELLARHLAATVTGTDLLVVVVDNSPRPQDTAAAAGLCASRGWLHVPVPNEGFGAGVDAGLREAAAHGAQAVLVLNPDLAVTPDAALGLLATARERDALVAPRVDRPDGRPWFTSGTLDERAGTTRAVGDRARVDWLSGACLAATTSTWSRLGGFDPRYFLYWEDVDLGRRATRAGVPLVVREDVTAVHDVGGTQSTAGSRRKSDTYYRENCRGRLVFAAHHLDARLRARWVLGAPGYAWAVVLRGGRRQLLRGPRPVLAAIGGTLAGAWYARRSRPVWPPAGSAPLVPAVGAADAA</sequence>
<dbReference type="PANTHER" id="PTHR43179:SF7">
    <property type="entry name" value="RHAMNOSYLTRANSFERASE WBBL"/>
    <property type="match status" value="1"/>
</dbReference>
<evidence type="ECO:0000313" key="2">
    <source>
        <dbReference type="Proteomes" id="UP001317322"/>
    </source>
</evidence>
<name>A0ABY5KAA8_9CELL</name>
<dbReference type="RefSeq" id="WP_227564127.1">
    <property type="nucleotide sequence ID" value="NZ_CP101989.1"/>
</dbReference>
<dbReference type="Proteomes" id="UP001317322">
    <property type="component" value="Chromosome"/>
</dbReference>
<dbReference type="Gene3D" id="3.90.550.10">
    <property type="entry name" value="Spore Coat Polysaccharide Biosynthesis Protein SpsA, Chain A"/>
    <property type="match status" value="1"/>
</dbReference>
<gene>
    <name evidence="1" type="ORF">NP075_04575</name>
</gene>
<dbReference type="PANTHER" id="PTHR43179">
    <property type="entry name" value="RHAMNOSYLTRANSFERASE WBBL"/>
    <property type="match status" value="1"/>
</dbReference>
<keyword evidence="2" id="KW-1185">Reference proteome</keyword>
<proteinExistence type="predicted"/>
<organism evidence="1 2">
    <name type="scientific">Cellulomonas wangsupingiae</name>
    <dbReference type="NCBI Taxonomy" id="2968085"/>
    <lineage>
        <taxon>Bacteria</taxon>
        <taxon>Bacillati</taxon>
        <taxon>Actinomycetota</taxon>
        <taxon>Actinomycetes</taxon>
        <taxon>Micrococcales</taxon>
        <taxon>Cellulomonadaceae</taxon>
        <taxon>Cellulomonas</taxon>
    </lineage>
</organism>
<evidence type="ECO:0000313" key="1">
    <source>
        <dbReference type="EMBL" id="UUI66010.1"/>
    </source>
</evidence>
<protein>
    <submittedName>
        <fullName evidence="1">Glycosyltransferase family 2 protein</fullName>
    </submittedName>
</protein>
<dbReference type="InterPro" id="IPR029044">
    <property type="entry name" value="Nucleotide-diphossugar_trans"/>
</dbReference>
<dbReference type="EMBL" id="CP101989">
    <property type="protein sequence ID" value="UUI66010.1"/>
    <property type="molecule type" value="Genomic_DNA"/>
</dbReference>